<dbReference type="OrthoDB" id="9803968at2"/>
<keyword evidence="9" id="KW-1185">Reference proteome</keyword>
<dbReference type="EC" id="6.2.1.44" evidence="4"/>
<comment type="similarity">
    <text evidence="1">Belongs to the ATP-dependent AMP-binding enzyme family.</text>
</comment>
<dbReference type="Gene3D" id="3.40.50.12780">
    <property type="entry name" value="N-terminal domain of ligase-like"/>
    <property type="match status" value="1"/>
</dbReference>
<comment type="catalytic activity">
    <reaction evidence="3">
        <text>3-(methylsulfanyl)propanoate + ATP + CoA = 3-(methylsulfanyl)propanoyl-CoA + AMP + diphosphate</text>
        <dbReference type="Rhea" id="RHEA:43052"/>
        <dbReference type="ChEBI" id="CHEBI:30616"/>
        <dbReference type="ChEBI" id="CHEBI:33019"/>
        <dbReference type="ChEBI" id="CHEBI:49016"/>
        <dbReference type="ChEBI" id="CHEBI:57287"/>
        <dbReference type="ChEBI" id="CHEBI:82815"/>
        <dbReference type="ChEBI" id="CHEBI:456215"/>
        <dbReference type="EC" id="6.2.1.44"/>
    </reaction>
    <physiologicalReaction direction="left-to-right" evidence="3">
        <dbReference type="Rhea" id="RHEA:43053"/>
    </physiologicalReaction>
</comment>
<dbReference type="NCBIfam" id="NF004837">
    <property type="entry name" value="PRK06187.1"/>
    <property type="match status" value="1"/>
</dbReference>
<dbReference type="PANTHER" id="PTHR43201">
    <property type="entry name" value="ACYL-COA SYNTHETASE"/>
    <property type="match status" value="1"/>
</dbReference>
<dbReference type="EMBL" id="PHUF01000004">
    <property type="protein sequence ID" value="PKB14527.1"/>
    <property type="molecule type" value="Genomic_DNA"/>
</dbReference>
<dbReference type="InterPro" id="IPR025110">
    <property type="entry name" value="AMP-bd_C"/>
</dbReference>
<evidence type="ECO:0000256" key="5">
    <source>
        <dbReference type="ARBA" id="ARBA00067668"/>
    </source>
</evidence>
<dbReference type="SUPFAM" id="SSF56801">
    <property type="entry name" value="Acetyl-CoA synthetase-like"/>
    <property type="match status" value="1"/>
</dbReference>
<name>A0A2N0H6I0_9SPHN</name>
<dbReference type="RefSeq" id="WP_100867749.1">
    <property type="nucleotide sequence ID" value="NZ_PHUF01000004.1"/>
</dbReference>
<evidence type="ECO:0000256" key="1">
    <source>
        <dbReference type="ARBA" id="ARBA00006432"/>
    </source>
</evidence>
<dbReference type="InterPro" id="IPR045851">
    <property type="entry name" value="AMP-bd_C_sf"/>
</dbReference>
<comment type="caution">
    <text evidence="8">The sequence shown here is derived from an EMBL/GenBank/DDBJ whole genome shotgun (WGS) entry which is preliminary data.</text>
</comment>
<feature type="domain" description="AMP-dependent synthetase/ligase" evidence="6">
    <location>
        <begin position="29"/>
        <end position="384"/>
    </location>
</feature>
<dbReference type="Proteomes" id="UP000232587">
    <property type="component" value="Unassembled WGS sequence"/>
</dbReference>
<dbReference type="GO" id="GO:0031956">
    <property type="term" value="F:medium-chain fatty acid-CoA ligase activity"/>
    <property type="evidence" value="ECO:0007669"/>
    <property type="project" value="TreeGrafter"/>
</dbReference>
<sequence>MDQATYARLLAKAQLTKDLHTFDDFLTFWAKDRPDRVALEGDDFTLTYAEMEEATARVIHALQGMGLKKGDRICWFGKNSATYFTLFYGAARAGIVMVPIGWRLAEPEAAFIIDNAEAKALFLGDGFEACAGTLGTRPGLDHCLTAEETRAIIMKGERGAFDPSGPDEAILQLYTSGTTGNPKGAVLSNRNLFGLRKAGLDNPPPHSLWDEDEAVLVAMPCAHIGGTGLGIVALAAGLPGIVLTEFEPTRVFDAVENRGVTRFFIVPAALQMLLNHPDCAKTDFSRIKYIMYGASPIPLELLRQCIAMFGAEFVQNYGMTETTGTICVLPPEDHTVEGNPRMRSAGKPLPGVELIIRGADGKEVPTGEIGEIVTRSSSNMLGYWKLPEATASTMDADGWVATGDVGYKDADGYVYMYDRAKDMIITGGENVYPAEVESGIYGHPDVLEVAVIGVPDQKWGEAVKAICVPKPGASIDPDSVIGWARERLAGFKVPKSVDVIDALPRNPSGKILRRSLREPYWEGRERQIN</sequence>
<proteinExistence type="inferred from homology"/>
<organism evidence="8 9">
    <name type="scientific">Novosphingobium kunmingense</name>
    <dbReference type="NCBI Taxonomy" id="1211806"/>
    <lineage>
        <taxon>Bacteria</taxon>
        <taxon>Pseudomonadati</taxon>
        <taxon>Pseudomonadota</taxon>
        <taxon>Alphaproteobacteria</taxon>
        <taxon>Sphingomonadales</taxon>
        <taxon>Sphingomonadaceae</taxon>
        <taxon>Novosphingobium</taxon>
    </lineage>
</organism>
<dbReference type="InterPro" id="IPR042099">
    <property type="entry name" value="ANL_N_sf"/>
</dbReference>
<gene>
    <name evidence="8" type="ORF">B0I00_2117</name>
</gene>
<accession>A0A2N0H6I0</accession>
<dbReference type="Pfam" id="PF13193">
    <property type="entry name" value="AMP-binding_C"/>
    <property type="match status" value="1"/>
</dbReference>
<protein>
    <recommendedName>
        <fullName evidence="5">3-methylmercaptopropionyl-CoA ligase</fullName>
        <ecNumber evidence="4">6.2.1.44</ecNumber>
    </recommendedName>
</protein>
<keyword evidence="2" id="KW-0436">Ligase</keyword>
<evidence type="ECO:0000256" key="4">
    <source>
        <dbReference type="ARBA" id="ARBA00066616"/>
    </source>
</evidence>
<dbReference type="PANTHER" id="PTHR43201:SF5">
    <property type="entry name" value="MEDIUM-CHAIN ACYL-COA LIGASE ACSF2, MITOCHONDRIAL"/>
    <property type="match status" value="1"/>
</dbReference>
<evidence type="ECO:0000313" key="9">
    <source>
        <dbReference type="Proteomes" id="UP000232587"/>
    </source>
</evidence>
<evidence type="ECO:0000259" key="6">
    <source>
        <dbReference type="Pfam" id="PF00501"/>
    </source>
</evidence>
<evidence type="ECO:0000256" key="3">
    <source>
        <dbReference type="ARBA" id="ARBA00051915"/>
    </source>
</evidence>
<feature type="domain" description="AMP-binding enzyme C-terminal" evidence="7">
    <location>
        <begin position="435"/>
        <end position="510"/>
    </location>
</feature>
<evidence type="ECO:0000259" key="7">
    <source>
        <dbReference type="Pfam" id="PF13193"/>
    </source>
</evidence>
<reference evidence="8 9" key="1">
    <citation type="submission" date="2017-11" db="EMBL/GenBank/DDBJ databases">
        <title>Genomic Encyclopedia of Type Strains, Phase III (KMG-III): the genomes of soil and plant-associated and newly described type strains.</title>
        <authorList>
            <person name="Whitman W."/>
        </authorList>
    </citation>
    <scope>NUCLEOTIDE SEQUENCE [LARGE SCALE GENOMIC DNA]</scope>
    <source>
        <strain evidence="8 9">CGMCC 1.12274</strain>
    </source>
</reference>
<evidence type="ECO:0000313" key="8">
    <source>
        <dbReference type="EMBL" id="PKB14527.1"/>
    </source>
</evidence>
<dbReference type="InterPro" id="IPR000873">
    <property type="entry name" value="AMP-dep_synth/lig_dom"/>
</dbReference>
<dbReference type="Gene3D" id="3.30.300.30">
    <property type="match status" value="1"/>
</dbReference>
<dbReference type="Pfam" id="PF00501">
    <property type="entry name" value="AMP-binding"/>
    <property type="match status" value="1"/>
</dbReference>
<dbReference type="AlphaFoldDB" id="A0A2N0H6I0"/>
<dbReference type="GO" id="GO:0006631">
    <property type="term" value="P:fatty acid metabolic process"/>
    <property type="evidence" value="ECO:0007669"/>
    <property type="project" value="TreeGrafter"/>
</dbReference>
<dbReference type="FunFam" id="3.30.300.30:FF:000008">
    <property type="entry name" value="2,3-dihydroxybenzoate-AMP ligase"/>
    <property type="match status" value="1"/>
</dbReference>
<dbReference type="CDD" id="cd17631">
    <property type="entry name" value="FACL_FadD13-like"/>
    <property type="match status" value="1"/>
</dbReference>
<evidence type="ECO:0000256" key="2">
    <source>
        <dbReference type="ARBA" id="ARBA00022598"/>
    </source>
</evidence>